<keyword evidence="1" id="KW-0812">Transmembrane</keyword>
<feature type="transmembrane region" description="Helical" evidence="1">
    <location>
        <begin position="20"/>
        <end position="41"/>
    </location>
</feature>
<protein>
    <recommendedName>
        <fullName evidence="4">ABC transporter permease</fullName>
    </recommendedName>
</protein>
<evidence type="ECO:0000313" key="3">
    <source>
        <dbReference type="Proteomes" id="UP001248709"/>
    </source>
</evidence>
<evidence type="ECO:0000256" key="1">
    <source>
        <dbReference type="SAM" id="Phobius"/>
    </source>
</evidence>
<sequence length="57" mass="6206">MKRLQVLSGQSAFQTVLQIIYALLIGGALALLALYCAWLALSLKKPSVPRTAEQSFN</sequence>
<gene>
    <name evidence="2" type="ORF">J2Z22_003764</name>
</gene>
<reference evidence="2 3" key="1">
    <citation type="submission" date="2023-07" db="EMBL/GenBank/DDBJ databases">
        <title>Genomic Encyclopedia of Type Strains, Phase IV (KMG-IV): sequencing the most valuable type-strain genomes for metagenomic binning, comparative biology and taxonomic classification.</title>
        <authorList>
            <person name="Goeker M."/>
        </authorList>
    </citation>
    <scope>NUCLEOTIDE SEQUENCE [LARGE SCALE GENOMIC DNA]</scope>
    <source>
        <strain evidence="2 3">T98</strain>
    </source>
</reference>
<keyword evidence="1" id="KW-0472">Membrane</keyword>
<keyword evidence="1" id="KW-1133">Transmembrane helix</keyword>
<dbReference type="RefSeq" id="WP_198027771.1">
    <property type="nucleotide sequence ID" value="NZ_JAUSUY010000018.1"/>
</dbReference>
<keyword evidence="3" id="KW-1185">Reference proteome</keyword>
<proteinExistence type="predicted"/>
<organism evidence="2 3">
    <name type="scientific">Paenibacillus forsythiae</name>
    <dbReference type="NCBI Taxonomy" id="365616"/>
    <lineage>
        <taxon>Bacteria</taxon>
        <taxon>Bacillati</taxon>
        <taxon>Bacillota</taxon>
        <taxon>Bacilli</taxon>
        <taxon>Bacillales</taxon>
        <taxon>Paenibacillaceae</taxon>
        <taxon>Paenibacillus</taxon>
    </lineage>
</organism>
<name>A0ABU3HBG8_9BACL</name>
<dbReference type="EMBL" id="JAUSUY010000018">
    <property type="protein sequence ID" value="MDT3428173.1"/>
    <property type="molecule type" value="Genomic_DNA"/>
</dbReference>
<evidence type="ECO:0008006" key="4">
    <source>
        <dbReference type="Google" id="ProtNLM"/>
    </source>
</evidence>
<comment type="caution">
    <text evidence="2">The sequence shown here is derived from an EMBL/GenBank/DDBJ whole genome shotgun (WGS) entry which is preliminary data.</text>
</comment>
<accession>A0ABU3HBG8</accession>
<dbReference type="Proteomes" id="UP001248709">
    <property type="component" value="Unassembled WGS sequence"/>
</dbReference>
<evidence type="ECO:0000313" key="2">
    <source>
        <dbReference type="EMBL" id="MDT3428173.1"/>
    </source>
</evidence>